<organism evidence="2 3">
    <name type="scientific">Stylophora pistillata</name>
    <name type="common">Smooth cauliflower coral</name>
    <dbReference type="NCBI Taxonomy" id="50429"/>
    <lineage>
        <taxon>Eukaryota</taxon>
        <taxon>Metazoa</taxon>
        <taxon>Cnidaria</taxon>
        <taxon>Anthozoa</taxon>
        <taxon>Hexacorallia</taxon>
        <taxon>Scleractinia</taxon>
        <taxon>Astrocoeniina</taxon>
        <taxon>Pocilloporidae</taxon>
        <taxon>Stylophora</taxon>
    </lineage>
</organism>
<dbReference type="SUPFAM" id="SSF47823">
    <property type="entry name" value="lambda integrase-like, N-terminal domain"/>
    <property type="match status" value="1"/>
</dbReference>
<keyword evidence="1" id="KW-0238">DNA-binding</keyword>
<dbReference type="Proteomes" id="UP000225706">
    <property type="component" value="Unassembled WGS sequence"/>
</dbReference>
<dbReference type="PANTHER" id="PTHR35617">
    <property type="entry name" value="PHAGE_INTEGRASE DOMAIN-CONTAINING PROTEIN"/>
    <property type="match status" value="1"/>
</dbReference>
<dbReference type="InterPro" id="IPR010998">
    <property type="entry name" value="Integrase_recombinase_N"/>
</dbReference>
<dbReference type="AlphaFoldDB" id="A0A2B4RIS0"/>
<dbReference type="PANTHER" id="PTHR35617:SF3">
    <property type="entry name" value="CORE-BINDING (CB) DOMAIN-CONTAINING PROTEIN"/>
    <property type="match status" value="1"/>
</dbReference>
<name>A0A2B4RIS0_STYPI</name>
<evidence type="ECO:0000256" key="1">
    <source>
        <dbReference type="ARBA" id="ARBA00023125"/>
    </source>
</evidence>
<proteinExistence type="predicted"/>
<evidence type="ECO:0000313" key="3">
    <source>
        <dbReference type="Proteomes" id="UP000225706"/>
    </source>
</evidence>
<sequence length="274" mass="31297">MDIIQQSLSAKGFSDEAIRIINASWSTETDKQYNTVWKRWCGWCKERQIDMIHAPLNGVINLLADCLADEKSYATINMYPSALSSTLCSINGVAVGSHPLVTRLLKEVYNLRTLSPRYTSTWDVTKVEQIVNAAITKNNETSQLKKVNLDSSLSNIKGANSDLREIKKVKFEESHQFKKKVNEDQYRFNSKLMDNLEEVTSSCSTQNLDKVKESLEKGESLLAERQKHILLADKSDYGWMVIQEYKKNGLAEDSNNEKIVRVEANRFHRKPSQE</sequence>
<gene>
    <name evidence="2" type="ORF">AWC38_SpisGene19583</name>
</gene>
<dbReference type="GO" id="GO:0003677">
    <property type="term" value="F:DNA binding"/>
    <property type="evidence" value="ECO:0007669"/>
    <property type="project" value="UniProtKB-KW"/>
</dbReference>
<reference evidence="3" key="1">
    <citation type="journal article" date="2017" name="bioRxiv">
        <title>Comparative analysis of the genomes of Stylophora pistillata and Acropora digitifera provides evidence for extensive differences between species of corals.</title>
        <authorList>
            <person name="Voolstra C.R."/>
            <person name="Li Y."/>
            <person name="Liew Y.J."/>
            <person name="Baumgarten S."/>
            <person name="Zoccola D."/>
            <person name="Flot J.-F."/>
            <person name="Tambutte S."/>
            <person name="Allemand D."/>
            <person name="Aranda M."/>
        </authorList>
    </citation>
    <scope>NUCLEOTIDE SEQUENCE [LARGE SCALE GENOMIC DNA]</scope>
</reference>
<evidence type="ECO:0000313" key="2">
    <source>
        <dbReference type="EMBL" id="PFX16155.1"/>
    </source>
</evidence>
<comment type="caution">
    <text evidence="2">The sequence shown here is derived from an EMBL/GenBank/DDBJ whole genome shotgun (WGS) entry which is preliminary data.</text>
</comment>
<accession>A0A2B4RIS0</accession>
<dbReference type="Gene3D" id="1.10.150.130">
    <property type="match status" value="1"/>
</dbReference>
<protein>
    <submittedName>
        <fullName evidence="2">Uncharacterized protein</fullName>
    </submittedName>
</protein>
<dbReference type="EMBL" id="LSMT01000570">
    <property type="protein sequence ID" value="PFX16155.1"/>
    <property type="molecule type" value="Genomic_DNA"/>
</dbReference>
<keyword evidence="3" id="KW-1185">Reference proteome</keyword>